<dbReference type="InterPro" id="IPR015332">
    <property type="entry name" value="CH2-like"/>
</dbReference>
<dbReference type="GeneTree" id="ENSGT00900000141269"/>
<evidence type="ECO:0000256" key="3">
    <source>
        <dbReference type="ARBA" id="ARBA00022525"/>
    </source>
</evidence>
<comment type="subcellular location">
    <subcellularLocation>
        <location evidence="1">Secreted</location>
    </subcellularLocation>
</comment>
<dbReference type="PANTHER" id="PTHR31708:SF0">
    <property type="entry name" value="ABPBG26-RELATED"/>
    <property type="match status" value="1"/>
</dbReference>
<evidence type="ECO:0000313" key="6">
    <source>
        <dbReference type="Ensembl" id="ENSSVLP00005029637.1"/>
    </source>
</evidence>
<evidence type="ECO:0000313" key="7">
    <source>
        <dbReference type="Proteomes" id="UP000694564"/>
    </source>
</evidence>
<dbReference type="GO" id="GO:0005615">
    <property type="term" value="C:extracellular space"/>
    <property type="evidence" value="ECO:0007669"/>
    <property type="project" value="InterPro"/>
</dbReference>
<organism evidence="6 7">
    <name type="scientific">Sciurus vulgaris</name>
    <name type="common">Eurasian red squirrel</name>
    <dbReference type="NCBI Taxonomy" id="55149"/>
    <lineage>
        <taxon>Eukaryota</taxon>
        <taxon>Metazoa</taxon>
        <taxon>Chordata</taxon>
        <taxon>Craniata</taxon>
        <taxon>Vertebrata</taxon>
        <taxon>Euteleostomi</taxon>
        <taxon>Mammalia</taxon>
        <taxon>Eutheria</taxon>
        <taxon>Euarchontoglires</taxon>
        <taxon>Glires</taxon>
        <taxon>Rodentia</taxon>
        <taxon>Sciuromorpha</taxon>
        <taxon>Sciuridae</taxon>
        <taxon>Sciurinae</taxon>
        <taxon>Sciurini</taxon>
        <taxon>Sciurus</taxon>
    </lineage>
</organism>
<evidence type="ECO:0000256" key="5">
    <source>
        <dbReference type="SAM" id="SignalP"/>
    </source>
</evidence>
<evidence type="ECO:0000256" key="1">
    <source>
        <dbReference type="ARBA" id="ARBA00004613"/>
    </source>
</evidence>
<dbReference type="InterPro" id="IPR016126">
    <property type="entry name" value="Secretoglobin"/>
</dbReference>
<dbReference type="Gene3D" id="1.20.920.50">
    <property type="match status" value="1"/>
</dbReference>
<dbReference type="SUPFAM" id="SSF48201">
    <property type="entry name" value="Uteroglobin-like"/>
    <property type="match status" value="1"/>
</dbReference>
<dbReference type="OrthoDB" id="9591489at2759"/>
<name>A0A8D2DS98_SCIVU</name>
<dbReference type="AlphaFoldDB" id="A0A8D2DS98"/>
<keyword evidence="3" id="KW-0964">Secreted</keyword>
<dbReference type="Pfam" id="PF09252">
    <property type="entry name" value="Feld-I_B"/>
    <property type="match status" value="1"/>
</dbReference>
<dbReference type="PROSITE" id="PS51311">
    <property type="entry name" value="SCGB"/>
    <property type="match status" value="1"/>
</dbReference>
<feature type="signal peptide" evidence="5">
    <location>
        <begin position="1"/>
        <end position="23"/>
    </location>
</feature>
<dbReference type="InterPro" id="IPR053723">
    <property type="entry name" value="Secretoglobin_Domain_sf"/>
</dbReference>
<protein>
    <submittedName>
        <fullName evidence="6">Uncharacterized protein</fullName>
    </submittedName>
</protein>
<dbReference type="Proteomes" id="UP000694564">
    <property type="component" value="Chromosome 17"/>
</dbReference>
<dbReference type="InterPro" id="IPR035960">
    <property type="entry name" value="Secretoglobin_sf"/>
</dbReference>
<evidence type="ECO:0000256" key="2">
    <source>
        <dbReference type="ARBA" id="ARBA00008650"/>
    </source>
</evidence>
<keyword evidence="7" id="KW-1185">Reference proteome</keyword>
<comment type="similarity">
    <text evidence="2">Belongs to the secretoglobin family.</text>
</comment>
<dbReference type="Ensembl" id="ENSSVLT00005032913.1">
    <property type="protein sequence ID" value="ENSSVLP00005029637.1"/>
    <property type="gene ID" value="ENSSVLG00005023382.1"/>
</dbReference>
<evidence type="ECO:0000256" key="4">
    <source>
        <dbReference type="ARBA" id="ARBA00022729"/>
    </source>
</evidence>
<reference evidence="6" key="2">
    <citation type="submission" date="2025-09" db="UniProtKB">
        <authorList>
            <consortium name="Ensembl"/>
        </authorList>
    </citation>
    <scope>IDENTIFICATION</scope>
</reference>
<reference evidence="6" key="1">
    <citation type="submission" date="2025-08" db="UniProtKB">
        <authorList>
            <consortium name="Ensembl"/>
        </authorList>
    </citation>
    <scope>IDENTIFICATION</scope>
</reference>
<proteinExistence type="inferred from homology"/>
<accession>A0A8D2DS98</accession>
<keyword evidence="4 5" id="KW-0732">Signal</keyword>
<feature type="chain" id="PRO_5035001506" evidence="5">
    <location>
        <begin position="24"/>
        <end position="111"/>
    </location>
</feature>
<sequence>MKGILLVLALLVTRELGFQTAEACPLFYGIFASIPTGSKTLLDAALDVANFTEPEKAAVEKIQDCYNENGLKAKALDAIAMVMSSLSAPLHPTRSISWDARYKQITQSCDA</sequence>
<dbReference type="PANTHER" id="PTHR31708">
    <property type="entry name" value="ABPBG26-RELATED"/>
    <property type="match status" value="1"/>
</dbReference>